<evidence type="ECO:0000313" key="3">
    <source>
        <dbReference type="Proteomes" id="UP000054538"/>
    </source>
</evidence>
<evidence type="ECO:0000313" key="2">
    <source>
        <dbReference type="EMBL" id="KIK97115.1"/>
    </source>
</evidence>
<dbReference type="InParanoid" id="A0A0D0EB41"/>
<sequence>MAPPTIDTAGLPFVSDISIEPTPVPETKVDLSPPPPESVIRISSSSATARGSADSAPTVYGVPSEAGGNALQPPAQQCAIPLSDSPNPSASLAPPSPTNGQGPATLAPSVNSQSSTQSVRHSQSQSQTALPYSSSTANSAGKDPRRFSFPSFAFLRSDTKLNATQAGREVTSRPLLAHLQPQAHTKVKDMEKKSRASRAFTVRALRNATSEKRAKESATIVRSLIIGDHNTSQQTKTKKAKTSRSDIARVKSQLLQPKSASKVITQLRALPAHPGNTATNTTLPIRAVCLDICDEEAHEQHFAQLGSVATASVTALSAALADIHLIDLLAAPNMGFGAPVTAQGLFAGSVPTTETVIEGIEQITPQLLALGYATGRAVVPDHKGVIVPTDRISILTYWWGLELCLPPPTLAHLEAAESPSASLLNLLTAISVLNEGIREVLPFIRYFAQFVKSEWYMIKKADDGRGVVCTATWIMPAALVPRAWDFPEAAPCHSETGPQGQTTPTSPSVKRFSATLATPKPSTDGLLGAPRPSSAYSEETGEESNLRPGISSEPPVLPELVVSSPASIDGAPESVEREAREAHEKVQRVGGELVF</sequence>
<accession>A0A0D0EB41</accession>
<dbReference type="OrthoDB" id="2434934at2759"/>
<feature type="region of interest" description="Disordered" evidence="1">
    <location>
        <begin position="1"/>
        <end position="144"/>
    </location>
</feature>
<protein>
    <submittedName>
        <fullName evidence="2">Uncharacterized protein</fullName>
    </submittedName>
</protein>
<dbReference type="HOGENOM" id="CLU_028832_1_1_1"/>
<dbReference type="AlphaFoldDB" id="A0A0D0EB41"/>
<dbReference type="Proteomes" id="UP000054538">
    <property type="component" value="Unassembled WGS sequence"/>
</dbReference>
<name>A0A0D0EB41_9AGAM</name>
<feature type="region of interest" description="Disordered" evidence="1">
    <location>
        <begin position="490"/>
        <end position="595"/>
    </location>
</feature>
<feature type="compositionally biased region" description="Low complexity" evidence="1">
    <location>
        <begin position="81"/>
        <end position="93"/>
    </location>
</feature>
<feature type="compositionally biased region" description="Low complexity" evidence="1">
    <location>
        <begin position="551"/>
        <end position="565"/>
    </location>
</feature>
<reference evidence="2 3" key="1">
    <citation type="submission" date="2014-04" db="EMBL/GenBank/DDBJ databases">
        <authorList>
            <consortium name="DOE Joint Genome Institute"/>
            <person name="Kuo A."/>
            <person name="Kohler A."/>
            <person name="Jargeat P."/>
            <person name="Nagy L.G."/>
            <person name="Floudas D."/>
            <person name="Copeland A."/>
            <person name="Barry K.W."/>
            <person name="Cichocki N."/>
            <person name="Veneault-Fourrey C."/>
            <person name="LaButti K."/>
            <person name="Lindquist E.A."/>
            <person name="Lipzen A."/>
            <person name="Lundell T."/>
            <person name="Morin E."/>
            <person name="Murat C."/>
            <person name="Sun H."/>
            <person name="Tunlid A."/>
            <person name="Henrissat B."/>
            <person name="Grigoriev I.V."/>
            <person name="Hibbett D.S."/>
            <person name="Martin F."/>
            <person name="Nordberg H.P."/>
            <person name="Cantor M.N."/>
            <person name="Hua S.X."/>
        </authorList>
    </citation>
    <scope>NUCLEOTIDE SEQUENCE [LARGE SCALE GENOMIC DNA]</scope>
    <source>
        <strain evidence="2 3">Ve08.2h10</strain>
    </source>
</reference>
<keyword evidence="3" id="KW-1185">Reference proteome</keyword>
<dbReference type="EMBL" id="KN824952">
    <property type="protein sequence ID" value="KIK97115.1"/>
    <property type="molecule type" value="Genomic_DNA"/>
</dbReference>
<gene>
    <name evidence="2" type="ORF">PAXRUDRAFT_825287</name>
</gene>
<reference evidence="3" key="2">
    <citation type="submission" date="2015-01" db="EMBL/GenBank/DDBJ databases">
        <title>Evolutionary Origins and Diversification of the Mycorrhizal Mutualists.</title>
        <authorList>
            <consortium name="DOE Joint Genome Institute"/>
            <consortium name="Mycorrhizal Genomics Consortium"/>
            <person name="Kohler A."/>
            <person name="Kuo A."/>
            <person name="Nagy L.G."/>
            <person name="Floudas D."/>
            <person name="Copeland A."/>
            <person name="Barry K.W."/>
            <person name="Cichocki N."/>
            <person name="Veneault-Fourrey C."/>
            <person name="LaButti K."/>
            <person name="Lindquist E.A."/>
            <person name="Lipzen A."/>
            <person name="Lundell T."/>
            <person name="Morin E."/>
            <person name="Murat C."/>
            <person name="Riley R."/>
            <person name="Ohm R."/>
            <person name="Sun H."/>
            <person name="Tunlid A."/>
            <person name="Henrissat B."/>
            <person name="Grigoriev I.V."/>
            <person name="Hibbett D.S."/>
            <person name="Martin F."/>
        </authorList>
    </citation>
    <scope>NUCLEOTIDE SEQUENCE [LARGE SCALE GENOMIC DNA]</scope>
    <source>
        <strain evidence="3">Ve08.2h10</strain>
    </source>
</reference>
<feature type="compositionally biased region" description="Polar residues" evidence="1">
    <location>
        <begin position="98"/>
        <end position="139"/>
    </location>
</feature>
<organism evidence="2 3">
    <name type="scientific">Paxillus rubicundulus Ve08.2h10</name>
    <dbReference type="NCBI Taxonomy" id="930991"/>
    <lineage>
        <taxon>Eukaryota</taxon>
        <taxon>Fungi</taxon>
        <taxon>Dikarya</taxon>
        <taxon>Basidiomycota</taxon>
        <taxon>Agaricomycotina</taxon>
        <taxon>Agaricomycetes</taxon>
        <taxon>Agaricomycetidae</taxon>
        <taxon>Boletales</taxon>
        <taxon>Paxilineae</taxon>
        <taxon>Paxillaceae</taxon>
        <taxon>Paxillus</taxon>
    </lineage>
</organism>
<feature type="compositionally biased region" description="Low complexity" evidence="1">
    <location>
        <begin position="496"/>
        <end position="508"/>
    </location>
</feature>
<evidence type="ECO:0000256" key="1">
    <source>
        <dbReference type="SAM" id="MobiDB-lite"/>
    </source>
</evidence>
<proteinExistence type="predicted"/>
<feature type="compositionally biased region" description="Basic and acidic residues" evidence="1">
    <location>
        <begin position="574"/>
        <end position="587"/>
    </location>
</feature>